<evidence type="ECO:0000313" key="5">
    <source>
        <dbReference type="Proteomes" id="UP000624325"/>
    </source>
</evidence>
<comment type="caution">
    <text evidence="4">The sequence shown here is derived from an EMBL/GenBank/DDBJ whole genome shotgun (WGS) entry which is preliminary data.</text>
</comment>
<dbReference type="CDD" id="cd02440">
    <property type="entry name" value="AdoMet_MTases"/>
    <property type="match status" value="1"/>
</dbReference>
<dbReference type="PANTHER" id="PTHR43861">
    <property type="entry name" value="TRANS-ACONITATE 2-METHYLTRANSFERASE-RELATED"/>
    <property type="match status" value="1"/>
</dbReference>
<dbReference type="GO" id="GO:0008168">
    <property type="term" value="F:methyltransferase activity"/>
    <property type="evidence" value="ECO:0007669"/>
    <property type="project" value="UniProtKB-KW"/>
</dbReference>
<dbReference type="Pfam" id="PF13649">
    <property type="entry name" value="Methyltransf_25"/>
    <property type="match status" value="1"/>
</dbReference>
<name>A0ABQ4BX51_9ACTN</name>
<evidence type="ECO:0000259" key="3">
    <source>
        <dbReference type="Pfam" id="PF13649"/>
    </source>
</evidence>
<dbReference type="EMBL" id="BONC01000005">
    <property type="protein sequence ID" value="GIF55102.1"/>
    <property type="molecule type" value="Genomic_DNA"/>
</dbReference>
<dbReference type="InterPro" id="IPR029063">
    <property type="entry name" value="SAM-dependent_MTases_sf"/>
</dbReference>
<accession>A0ABQ4BX51</accession>
<reference evidence="4 5" key="1">
    <citation type="submission" date="2021-01" db="EMBL/GenBank/DDBJ databases">
        <title>Whole genome shotgun sequence of Asanoa iriomotensis NBRC 100142.</title>
        <authorList>
            <person name="Komaki H."/>
            <person name="Tamura T."/>
        </authorList>
    </citation>
    <scope>NUCLEOTIDE SEQUENCE [LARGE SCALE GENOMIC DNA]</scope>
    <source>
        <strain evidence="4 5">NBRC 100142</strain>
    </source>
</reference>
<proteinExistence type="predicted"/>
<evidence type="ECO:0000256" key="1">
    <source>
        <dbReference type="ARBA" id="ARBA00022603"/>
    </source>
</evidence>
<dbReference type="SUPFAM" id="SSF53335">
    <property type="entry name" value="S-adenosyl-L-methionine-dependent methyltransferases"/>
    <property type="match status" value="1"/>
</dbReference>
<dbReference type="Gene3D" id="3.40.50.150">
    <property type="entry name" value="Vaccinia Virus protein VP39"/>
    <property type="match status" value="1"/>
</dbReference>
<keyword evidence="5" id="KW-1185">Reference proteome</keyword>
<gene>
    <name evidence="4" type="ORF">Air01nite_11970</name>
</gene>
<evidence type="ECO:0000256" key="2">
    <source>
        <dbReference type="ARBA" id="ARBA00022679"/>
    </source>
</evidence>
<keyword evidence="2" id="KW-0808">Transferase</keyword>
<dbReference type="GO" id="GO:0032259">
    <property type="term" value="P:methylation"/>
    <property type="evidence" value="ECO:0007669"/>
    <property type="project" value="UniProtKB-KW"/>
</dbReference>
<dbReference type="PANTHER" id="PTHR43861:SF1">
    <property type="entry name" value="TRANS-ACONITATE 2-METHYLTRANSFERASE"/>
    <property type="match status" value="1"/>
</dbReference>
<organism evidence="4 5">
    <name type="scientific">Asanoa iriomotensis</name>
    <dbReference type="NCBI Taxonomy" id="234613"/>
    <lineage>
        <taxon>Bacteria</taxon>
        <taxon>Bacillati</taxon>
        <taxon>Actinomycetota</taxon>
        <taxon>Actinomycetes</taxon>
        <taxon>Micromonosporales</taxon>
        <taxon>Micromonosporaceae</taxon>
        <taxon>Asanoa</taxon>
    </lineage>
</organism>
<dbReference type="InterPro" id="IPR041698">
    <property type="entry name" value="Methyltransf_25"/>
</dbReference>
<keyword evidence="1 4" id="KW-0489">Methyltransferase</keyword>
<evidence type="ECO:0000313" key="4">
    <source>
        <dbReference type="EMBL" id="GIF55102.1"/>
    </source>
</evidence>
<protein>
    <submittedName>
        <fullName evidence="4">Methyltransferase</fullName>
    </submittedName>
</protein>
<dbReference type="Proteomes" id="UP000624325">
    <property type="component" value="Unassembled WGS sequence"/>
</dbReference>
<sequence length="219" mass="23950">MIVIEPDFVTTTRDSYDKIATGYADTFADDIQRLPLHTALLSWFADLVGDGPVLDVGCGPGRTTGFLHSRGVDISGVDLSSGFLAIARAENPGIRFTQGSMLALDQPDGSLAGLVANYSLIHIPDEVLPEVLAGFHRVLRPRGWLWVAFQVGDVPRHHTEGFGHPVDLVFRRRQPDAVATFLTEAGFDVRTRVVREPEANEPTPNAILVARKRPESDLD</sequence>
<feature type="domain" description="Methyltransferase" evidence="3">
    <location>
        <begin position="53"/>
        <end position="143"/>
    </location>
</feature>